<gene>
    <name evidence="2" type="ORF">GC105_05700</name>
</gene>
<evidence type="ECO:0000256" key="1">
    <source>
        <dbReference type="SAM" id="Phobius"/>
    </source>
</evidence>
<accession>A0A6A7K7C3</accession>
<dbReference type="Proteomes" id="UP000440004">
    <property type="component" value="Unassembled WGS sequence"/>
</dbReference>
<evidence type="ECO:0000313" key="2">
    <source>
        <dbReference type="EMBL" id="MPW25276.1"/>
    </source>
</evidence>
<sequence>MKRKKKKKDNYKIDNRQLRYEEAKSEVKRVFSKNKYFWLSGLCALYFLKYYNPVFAWFGALGALGFYKNSNRHLRKLTYICTLALFGLIGLFVN</sequence>
<dbReference type="EMBL" id="WHNX01000007">
    <property type="protein sequence ID" value="MPW25276.1"/>
    <property type="molecule type" value="Genomic_DNA"/>
</dbReference>
<feature type="transmembrane region" description="Helical" evidence="1">
    <location>
        <begin position="77"/>
        <end position="93"/>
    </location>
</feature>
<name>A0A6A7K7C3_9FIRM</name>
<reference evidence="2 3" key="1">
    <citation type="submission" date="2019-10" db="EMBL/GenBank/DDBJ databases">
        <title>Alkalibaculum tamaniensis sp.nov., a new alkaliphilic acetogen, isolated on methoxylated aromatics from a mud volcano.</title>
        <authorList>
            <person name="Khomyakova M.A."/>
            <person name="Merkel A.Y."/>
            <person name="Bonch-Osmolovskaya E.A."/>
            <person name="Slobodkin A.I."/>
        </authorList>
    </citation>
    <scope>NUCLEOTIDE SEQUENCE [LARGE SCALE GENOMIC DNA]</scope>
    <source>
        <strain evidence="2 3">M08DMB</strain>
    </source>
</reference>
<comment type="caution">
    <text evidence="2">The sequence shown here is derived from an EMBL/GenBank/DDBJ whole genome shotgun (WGS) entry which is preliminary data.</text>
</comment>
<organism evidence="2 3">
    <name type="scientific">Alkalibaculum sporogenes</name>
    <dbReference type="NCBI Taxonomy" id="2655001"/>
    <lineage>
        <taxon>Bacteria</taxon>
        <taxon>Bacillati</taxon>
        <taxon>Bacillota</taxon>
        <taxon>Clostridia</taxon>
        <taxon>Eubacteriales</taxon>
        <taxon>Eubacteriaceae</taxon>
        <taxon>Alkalibaculum</taxon>
    </lineage>
</organism>
<keyword evidence="1" id="KW-0472">Membrane</keyword>
<keyword evidence="3" id="KW-1185">Reference proteome</keyword>
<protein>
    <submittedName>
        <fullName evidence="2">Uncharacterized protein</fullName>
    </submittedName>
</protein>
<keyword evidence="1" id="KW-0812">Transmembrane</keyword>
<dbReference type="AlphaFoldDB" id="A0A6A7K7C3"/>
<feature type="transmembrane region" description="Helical" evidence="1">
    <location>
        <begin position="36"/>
        <end position="57"/>
    </location>
</feature>
<proteinExistence type="predicted"/>
<evidence type="ECO:0000313" key="3">
    <source>
        <dbReference type="Proteomes" id="UP000440004"/>
    </source>
</evidence>
<keyword evidence="1" id="KW-1133">Transmembrane helix</keyword>
<dbReference type="RefSeq" id="WP_152802620.1">
    <property type="nucleotide sequence ID" value="NZ_WHNX01000007.1"/>
</dbReference>